<sequence>MRGTRLSLRTPYTAKSHYTTTGAQKPLHGSLCEATSFVGCSSVWLRGISCSTQYKGKLNIHLNLTSGGRVVTPIPAGFEHGQGRDLTDELANETLLAFSASPAASGCRILFFELDLSVLGSSTSVANAAYLQTRCLV</sequence>
<reference evidence="1" key="1">
    <citation type="submission" date="2025-02" db="EMBL/GenBank/DDBJ databases">
        <authorList>
            <consortium name="NCBI Genome Project"/>
        </authorList>
    </citation>
    <scope>NUCLEOTIDE SEQUENCE</scope>
</reference>
<dbReference type="KEGG" id="ang:An18g00920"/>
<name>A0AAJ8BYY3_ASPNG</name>
<accession>A0AAJ8BYY3</accession>
<organism evidence="1">
    <name type="scientific">Aspergillus niger</name>
    <dbReference type="NCBI Taxonomy" id="5061"/>
    <lineage>
        <taxon>Eukaryota</taxon>
        <taxon>Fungi</taxon>
        <taxon>Dikarya</taxon>
        <taxon>Ascomycota</taxon>
        <taxon>Pezizomycotina</taxon>
        <taxon>Eurotiomycetes</taxon>
        <taxon>Eurotiomycetidae</taxon>
        <taxon>Eurotiales</taxon>
        <taxon>Aspergillaceae</taxon>
        <taxon>Aspergillus</taxon>
        <taxon>Aspergillus subgen. Circumdati</taxon>
    </lineage>
</organism>
<evidence type="ECO:0000313" key="1">
    <source>
        <dbReference type="RefSeq" id="XP_059604966.1"/>
    </source>
</evidence>
<proteinExistence type="predicted"/>
<gene>
    <name evidence="1" type="ORF">An18g00920</name>
</gene>
<dbReference type="RefSeq" id="XP_059604966.1">
    <property type="nucleotide sequence ID" value="XM_059745571.1"/>
</dbReference>
<reference evidence="1" key="2">
    <citation type="submission" date="2025-08" db="UniProtKB">
        <authorList>
            <consortium name="RefSeq"/>
        </authorList>
    </citation>
    <scope>IDENTIFICATION</scope>
</reference>
<protein>
    <submittedName>
        <fullName evidence="1">Uncharacterized protein</fullName>
    </submittedName>
</protein>
<dbReference type="VEuPathDB" id="FungiDB:An18g00920"/>
<dbReference type="AlphaFoldDB" id="A0AAJ8BYY3"/>
<dbReference type="GeneID" id="84593634"/>